<name>A0A2W4QTP8_9GAMM</name>
<dbReference type="Proteomes" id="UP000249396">
    <property type="component" value="Unassembled WGS sequence"/>
</dbReference>
<evidence type="ECO:0000313" key="1">
    <source>
        <dbReference type="EMBL" id="PZN75242.1"/>
    </source>
</evidence>
<protein>
    <submittedName>
        <fullName evidence="1">Uncharacterized protein</fullName>
    </submittedName>
</protein>
<dbReference type="Pfam" id="PF19872">
    <property type="entry name" value="DUF6345"/>
    <property type="match status" value="1"/>
</dbReference>
<comment type="caution">
    <text evidence="1">The sequence shown here is derived from an EMBL/GenBank/DDBJ whole genome shotgun (WGS) entry which is preliminary data.</text>
</comment>
<dbReference type="InterPro" id="IPR045926">
    <property type="entry name" value="DUF6345"/>
</dbReference>
<proteinExistence type="predicted"/>
<dbReference type="EMBL" id="QJPH01000394">
    <property type="protein sequence ID" value="PZN75242.1"/>
    <property type="molecule type" value="Genomic_DNA"/>
</dbReference>
<sequence>MSNIQFNVPIPAVPGEIQVYNTTPAAAPVAFINQKLTAANLPAVKPESALLVARTARAAGANDEVHAVVNETTGEAHLVPSLANLTLAAIPLSQQKLQLPTAQAAGLAALSDATFIIKDTTTLQAAGAIQLLGTVSGGPANAEPKVILTLVPAIRQAGGLRVYGTGSKAMIALDNKNSVVGALRQWHSAAPGQKIKPTITVAQVQAEIERQLKPNVPADSKAMVDVVTHAYYDAHGSFLQPVYRFEANLVRNSDGRIFARIGGYIPMGKALEPIPDLTTRPAGATPALVADGKLPAVHPVAEIAGAIGGIAIGGAKPVVTVGEFVNQDWPNNGAYIDMANNFLSGLTSVNGPVTYSRTLWWTAYSWQVNSPSSKYYMNAVNIAYTVPHGDWLLNTCLSNYGDLWYVNKIGVGGNPGFGAAAGGKLSTWVIMSCEVIPSFYDLQHKVGGDGNGQHAFDPWWGVFQGLHSVVGFRTVMWYPDDATNYSFGQLAAQGVDVVSAWFQAVAAHHANEGTYLDPHINQTVHYDRASAIVDARNLGQPIYNVTPQSKATQLWSFWMNN</sequence>
<organism evidence="1 2">
    <name type="scientific">Candidatus Methylumidiphilus alinenensis</name>
    <dbReference type="NCBI Taxonomy" id="2202197"/>
    <lineage>
        <taxon>Bacteria</taxon>
        <taxon>Pseudomonadati</taxon>
        <taxon>Pseudomonadota</taxon>
        <taxon>Gammaproteobacteria</taxon>
        <taxon>Methylococcales</taxon>
        <taxon>Candidatus Methylumidiphilus</taxon>
    </lineage>
</organism>
<accession>A0A2W4QTP8</accession>
<reference evidence="1 2" key="1">
    <citation type="journal article" date="2018" name="Aquat. Microb. Ecol.">
        <title>Gammaproteobacterial methanotrophs dominate.</title>
        <authorList>
            <person name="Rissanen A.J."/>
            <person name="Saarenheimo J."/>
            <person name="Tiirola M."/>
            <person name="Peura S."/>
            <person name="Aalto S.L."/>
            <person name="Karvinen A."/>
            <person name="Nykanen H."/>
        </authorList>
    </citation>
    <scope>NUCLEOTIDE SEQUENCE [LARGE SCALE GENOMIC DNA]</scope>
    <source>
        <strain evidence="1">AMbin10</strain>
    </source>
</reference>
<dbReference type="AlphaFoldDB" id="A0A2W4QTP8"/>
<gene>
    <name evidence="1" type="ORF">DM484_19265</name>
</gene>
<evidence type="ECO:0000313" key="2">
    <source>
        <dbReference type="Proteomes" id="UP000249396"/>
    </source>
</evidence>